<dbReference type="InterPro" id="IPR002035">
    <property type="entry name" value="VWF_A"/>
</dbReference>
<sequence length="1382" mass="156523">MFFQTLSAFATDPFHPQSNEQVIDKLQRATVHSTQLVKSVSIQRIFAGQPRIPEIYIIFDISEDVRDDLVRSSIKFAQDRMLQLSGTQPLKCAILVFSSNVQVTYDLATSSASNLNRVLENVIKNRQNLLQDIGYGRNTHLALSRLVEILEQSINANRDNQRYVFLFVHGRHDEGLYPVPVMEALKRNHNQNLREVYVVSFGFGFRGKRSYNEFQRLSAPFDRFLQNPNVNNVLVSGGLLNNSSKCGEAGDIGNIRNFAGIGRIINGNDANTAAWLWHVVITIQRSSVSHTYAASHGGGFRGGGSMINNKWVLTAAHLFNDDRTFRKIGEWEQRILLTFGLHRIPTLSNHLLPAHVKVFGATQIIRHPNYREELVNYDYDIALIKIGRQYDQNGNQWQQTNEGGWLNYTTYIKPVCLPCMENNCAGDHLRGLGIINERENEAARCRKEGAWVYQEDDRDDKNILAVVTGCNETIPPMINDGFSDSMAFTDRMMCGIGGNVGRPVGTCSGDSGGALVRRIKRGTGESACWVQLGIVSWGLGCATLYDANGRTQIYPGFYTKLLPLMLWVKATLNEEENCPRNLSLVEEGRQCRKSCLTDADCRGASKRCQCDDVCGMSCFNPDAECVPLPDLRFGRVVGNQRTYKKNIFYHCREGYMLYGNESRTCRSDKKWSGSRPECRLIRCQTPVSPENGAIEIRSFGFLYGTEIAYNCDQGYILEGNTIGRCNQNKSWGQIPTCVKEKYCTVPKLNSKIVVKPGQFQRFERGQRIKYTCKDGYHMLDNSYGIVAATCLGRDWSHQPPTCFHTKPSFISASFEPGHEIYFLFDLSRHMSDPALNISLTFAVKLVQRLEENSTSPVEYSIFVFASQTNVMLNFTDVLTSSSKYVTETLHSIYRDRESLQREIRTGRNIYEVLNSVESILTLSRSQRRKTSWKRHILLFVSRNHNLGPSPQSLVTKLSALANSPMFYVITTCVDCLDPRVDETRYTELLTLSQKNVKNVYFVESFYQINDLLDLMTDARIDYSVCGRAGDVGSIKQQARLDRIVNGDEAADRSWPWQVVITKFHGKVVDTYKNGNFYGGGSVINNRWVLTAAHLFEYEDTDISDWANDFVVTFGLHKRPTNFARKLLPIVRAYFAEKIVIHENFKLYNFNVALVKIGHQLIPGKTKWEEPILNVGWVNYTDYIRPVCLPCMENNCLGSYLRNQNVLDGNETEEKSCTKQSDFLLEANRAHKTILSVATGFGHTTPGTPKRIQRTARASNVLRQGLLRIQDHNLCRDVAENIDWGRDDFQVIYTENMLCGVSGIANEGVDTCKSDSGGPLVREVHDSNTGHSCWLQIGIVSWGWGCGQTYRDGGIDRPIPGYYTNLMRMMRWVKENIAENPEE</sequence>
<feature type="domain" description="Peptidase S1" evidence="14">
    <location>
        <begin position="264"/>
        <end position="573"/>
    </location>
</feature>
<keyword evidence="7" id="KW-0677">Repeat</keyword>
<dbReference type="InterPro" id="IPR043504">
    <property type="entry name" value="Peptidase_S1_PA_chymotrypsin"/>
</dbReference>
<dbReference type="PROSITE" id="PS50240">
    <property type="entry name" value="TRYPSIN_DOM"/>
    <property type="match status" value="2"/>
</dbReference>
<name>A0ABP0F7Z2_CLALP</name>
<evidence type="ECO:0000256" key="4">
    <source>
        <dbReference type="ARBA" id="ARBA00022588"/>
    </source>
</evidence>
<gene>
    <name evidence="17" type="ORF">CVLEPA_LOCUS4256</name>
</gene>
<dbReference type="InterPro" id="IPR001254">
    <property type="entry name" value="Trypsin_dom"/>
</dbReference>
<keyword evidence="4" id="KW-0399">Innate immunity</keyword>
<feature type="domain" description="Peptidase S1" evidence="14">
    <location>
        <begin position="1043"/>
        <end position="1377"/>
    </location>
</feature>
<feature type="domain" description="WAP" evidence="16">
    <location>
        <begin position="572"/>
        <end position="622"/>
    </location>
</feature>
<evidence type="ECO:0000256" key="7">
    <source>
        <dbReference type="ARBA" id="ARBA00022737"/>
    </source>
</evidence>
<evidence type="ECO:0000256" key="8">
    <source>
        <dbReference type="ARBA" id="ARBA00022859"/>
    </source>
</evidence>
<protein>
    <recommendedName>
        <fullName evidence="11">C3/C5 convertase</fullName>
    </recommendedName>
</protein>
<dbReference type="CDD" id="cd00190">
    <property type="entry name" value="Tryp_SPc"/>
    <property type="match status" value="2"/>
</dbReference>
<dbReference type="InterPro" id="IPR009003">
    <property type="entry name" value="Peptidase_S1_PA"/>
</dbReference>
<comment type="subcellular location">
    <subcellularLocation>
        <location evidence="3">Cell surface</location>
    </subcellularLocation>
</comment>
<evidence type="ECO:0000259" key="14">
    <source>
        <dbReference type="PROSITE" id="PS50240"/>
    </source>
</evidence>
<evidence type="ECO:0000259" key="13">
    <source>
        <dbReference type="PROSITE" id="PS50234"/>
    </source>
</evidence>
<comment type="cofactor">
    <cofactor evidence="1">
        <name>Mn(2+)</name>
        <dbReference type="ChEBI" id="CHEBI:29035"/>
    </cofactor>
</comment>
<keyword evidence="8" id="KW-0391">Immunity</keyword>
<dbReference type="PROSITE" id="PS50923">
    <property type="entry name" value="SUSHI"/>
    <property type="match status" value="3"/>
</dbReference>
<evidence type="ECO:0000256" key="6">
    <source>
        <dbReference type="ARBA" id="ARBA00022729"/>
    </source>
</evidence>
<dbReference type="SUPFAM" id="SSF53300">
    <property type="entry name" value="vWA-like"/>
    <property type="match status" value="2"/>
</dbReference>
<dbReference type="Pfam" id="PF00092">
    <property type="entry name" value="VWA"/>
    <property type="match status" value="2"/>
</dbReference>
<dbReference type="PANTHER" id="PTHR46393">
    <property type="entry name" value="SUSHI DOMAIN-CONTAINING PROTEIN"/>
    <property type="match status" value="1"/>
</dbReference>
<accession>A0ABP0F7Z2</accession>
<evidence type="ECO:0000313" key="18">
    <source>
        <dbReference type="Proteomes" id="UP001642483"/>
    </source>
</evidence>
<keyword evidence="6" id="KW-0732">Signal</keyword>
<evidence type="ECO:0000256" key="1">
    <source>
        <dbReference type="ARBA" id="ARBA00001936"/>
    </source>
</evidence>
<dbReference type="PROSITE" id="PS50234">
    <property type="entry name" value="VWFA"/>
    <property type="match status" value="2"/>
</dbReference>
<dbReference type="InterPro" id="IPR033116">
    <property type="entry name" value="TRYPSIN_SER"/>
</dbReference>
<dbReference type="Proteomes" id="UP001642483">
    <property type="component" value="Unassembled WGS sequence"/>
</dbReference>
<evidence type="ECO:0000256" key="10">
    <source>
        <dbReference type="ARBA" id="ARBA00023180"/>
    </source>
</evidence>
<evidence type="ECO:0000256" key="9">
    <source>
        <dbReference type="ARBA" id="ARBA00023157"/>
    </source>
</evidence>
<dbReference type="Gene3D" id="2.40.10.10">
    <property type="entry name" value="Trypsin-like serine proteases"/>
    <property type="match status" value="3"/>
</dbReference>
<evidence type="ECO:0000256" key="5">
    <source>
        <dbReference type="ARBA" id="ARBA00022659"/>
    </source>
</evidence>
<dbReference type="InterPro" id="IPR036465">
    <property type="entry name" value="vWFA_dom_sf"/>
</dbReference>
<comment type="caution">
    <text evidence="17">The sequence shown here is derived from an EMBL/GenBank/DDBJ whole genome shotgun (WGS) entry which is preliminary data.</text>
</comment>
<feature type="domain" description="VWFA" evidence="13">
    <location>
        <begin position="54"/>
        <end position="243"/>
    </location>
</feature>
<comment type="cofactor">
    <cofactor evidence="2">
        <name>Mg(2+)</name>
        <dbReference type="ChEBI" id="CHEBI:18420"/>
    </cofactor>
</comment>
<dbReference type="Pfam" id="PF00089">
    <property type="entry name" value="Trypsin"/>
    <property type="match status" value="3"/>
</dbReference>
<dbReference type="InterPro" id="IPR000436">
    <property type="entry name" value="Sushi_SCR_CCP_dom"/>
</dbReference>
<keyword evidence="18" id="KW-1185">Reference proteome</keyword>
<evidence type="ECO:0000313" key="17">
    <source>
        <dbReference type="EMBL" id="CAK8674565.1"/>
    </source>
</evidence>
<evidence type="ECO:0000256" key="11">
    <source>
        <dbReference type="ARBA" id="ARBA00029636"/>
    </source>
</evidence>
<reference evidence="17 18" key="1">
    <citation type="submission" date="2024-02" db="EMBL/GenBank/DDBJ databases">
        <authorList>
            <person name="Daric V."/>
            <person name="Darras S."/>
        </authorList>
    </citation>
    <scope>NUCLEOTIDE SEQUENCE [LARGE SCALE GENOMIC DNA]</scope>
</reference>
<keyword evidence="5 12" id="KW-0768">Sushi</keyword>
<dbReference type="Pfam" id="PF00084">
    <property type="entry name" value="Sushi"/>
    <property type="match status" value="3"/>
</dbReference>
<dbReference type="SMART" id="SM00032">
    <property type="entry name" value="CCP"/>
    <property type="match status" value="3"/>
</dbReference>
<feature type="domain" description="Sushi" evidence="15">
    <location>
        <begin position="741"/>
        <end position="804"/>
    </location>
</feature>
<dbReference type="CDD" id="cd00033">
    <property type="entry name" value="CCP"/>
    <property type="match status" value="3"/>
</dbReference>
<dbReference type="EMBL" id="CAWYQH010000013">
    <property type="protein sequence ID" value="CAK8674565.1"/>
    <property type="molecule type" value="Genomic_DNA"/>
</dbReference>
<dbReference type="InterPro" id="IPR035976">
    <property type="entry name" value="Sushi/SCR/CCP_sf"/>
</dbReference>
<dbReference type="SMART" id="SM00327">
    <property type="entry name" value="VWA"/>
    <property type="match status" value="2"/>
</dbReference>
<proteinExistence type="predicted"/>
<keyword evidence="10" id="KW-0325">Glycoprotein</keyword>
<dbReference type="Gene3D" id="2.10.70.10">
    <property type="entry name" value="Complement Module, domain 1"/>
    <property type="match status" value="3"/>
</dbReference>
<evidence type="ECO:0000256" key="2">
    <source>
        <dbReference type="ARBA" id="ARBA00001946"/>
    </source>
</evidence>
<feature type="domain" description="Sushi" evidence="15">
    <location>
        <begin position="616"/>
        <end position="680"/>
    </location>
</feature>
<evidence type="ECO:0000259" key="16">
    <source>
        <dbReference type="PROSITE" id="PS51390"/>
    </source>
</evidence>
<evidence type="ECO:0000256" key="12">
    <source>
        <dbReference type="PROSITE-ProRule" id="PRU00302"/>
    </source>
</evidence>
<dbReference type="PROSITE" id="PS51390">
    <property type="entry name" value="WAP"/>
    <property type="match status" value="1"/>
</dbReference>
<evidence type="ECO:0000256" key="3">
    <source>
        <dbReference type="ARBA" id="ARBA00004241"/>
    </source>
</evidence>
<dbReference type="SMART" id="SM00020">
    <property type="entry name" value="Tryp_SPc"/>
    <property type="match status" value="2"/>
</dbReference>
<evidence type="ECO:0000259" key="15">
    <source>
        <dbReference type="PROSITE" id="PS50923"/>
    </source>
</evidence>
<dbReference type="PRINTS" id="PR00722">
    <property type="entry name" value="CHYMOTRYPSIN"/>
</dbReference>
<feature type="disulfide bond" evidence="12">
    <location>
        <begin position="651"/>
        <end position="678"/>
    </location>
</feature>
<dbReference type="Gene3D" id="3.40.50.410">
    <property type="entry name" value="von Willebrand factor, type A domain"/>
    <property type="match status" value="2"/>
</dbReference>
<dbReference type="PROSITE" id="PS00135">
    <property type="entry name" value="TRYPSIN_SER"/>
    <property type="match status" value="1"/>
</dbReference>
<dbReference type="SUPFAM" id="SSF50494">
    <property type="entry name" value="Trypsin-like serine proteases"/>
    <property type="match status" value="2"/>
</dbReference>
<dbReference type="InterPro" id="IPR001314">
    <property type="entry name" value="Peptidase_S1A"/>
</dbReference>
<feature type="domain" description="VWFA" evidence="13">
    <location>
        <begin position="819"/>
        <end position="1015"/>
    </location>
</feature>
<keyword evidence="9 12" id="KW-1015">Disulfide bond</keyword>
<dbReference type="InterPro" id="IPR008197">
    <property type="entry name" value="WAP_dom"/>
</dbReference>
<dbReference type="PANTHER" id="PTHR46393:SF7">
    <property type="entry name" value="COMPLEMENT C2"/>
    <property type="match status" value="1"/>
</dbReference>
<feature type="domain" description="Sushi" evidence="15">
    <location>
        <begin position="681"/>
        <end position="739"/>
    </location>
</feature>
<organism evidence="17 18">
    <name type="scientific">Clavelina lepadiformis</name>
    <name type="common">Light-bulb sea squirt</name>
    <name type="synonym">Ascidia lepadiformis</name>
    <dbReference type="NCBI Taxonomy" id="159417"/>
    <lineage>
        <taxon>Eukaryota</taxon>
        <taxon>Metazoa</taxon>
        <taxon>Chordata</taxon>
        <taxon>Tunicata</taxon>
        <taxon>Ascidiacea</taxon>
        <taxon>Aplousobranchia</taxon>
        <taxon>Clavelinidae</taxon>
        <taxon>Clavelina</taxon>
    </lineage>
</organism>
<dbReference type="SUPFAM" id="SSF57535">
    <property type="entry name" value="Complement control module/SCR domain"/>
    <property type="match status" value="3"/>
</dbReference>
<comment type="caution">
    <text evidence="12">Lacks conserved residue(s) required for the propagation of feature annotation.</text>
</comment>